<evidence type="ECO:0000256" key="7">
    <source>
        <dbReference type="ARBA" id="ARBA00023315"/>
    </source>
</evidence>
<gene>
    <name evidence="11" type="ORF">MOV08_09915</name>
</gene>
<keyword evidence="3" id="KW-0808">Transferase</keyword>
<feature type="transmembrane region" description="Helical" evidence="9">
    <location>
        <begin position="234"/>
        <end position="251"/>
    </location>
</feature>
<dbReference type="EMBL" id="CP095749">
    <property type="protein sequence ID" value="WEB39552.1"/>
    <property type="molecule type" value="Genomic_DNA"/>
</dbReference>
<keyword evidence="4 9" id="KW-0812">Transmembrane</keyword>
<protein>
    <submittedName>
        <fullName evidence="11">Acetyltransferase</fullName>
    </submittedName>
</protein>
<dbReference type="Pfam" id="PF01757">
    <property type="entry name" value="Acyl_transf_3"/>
    <property type="match status" value="1"/>
</dbReference>
<evidence type="ECO:0000256" key="4">
    <source>
        <dbReference type="ARBA" id="ARBA00022692"/>
    </source>
</evidence>
<evidence type="ECO:0000313" key="11">
    <source>
        <dbReference type="EMBL" id="WEB39552.1"/>
    </source>
</evidence>
<feature type="compositionally biased region" description="Pro residues" evidence="8">
    <location>
        <begin position="21"/>
        <end position="32"/>
    </location>
</feature>
<keyword evidence="5 9" id="KW-1133">Transmembrane helix</keyword>
<keyword evidence="12" id="KW-1185">Reference proteome</keyword>
<feature type="transmembrane region" description="Helical" evidence="9">
    <location>
        <begin position="173"/>
        <end position="189"/>
    </location>
</feature>
<feature type="transmembrane region" description="Helical" evidence="9">
    <location>
        <begin position="263"/>
        <end position="279"/>
    </location>
</feature>
<evidence type="ECO:0000259" key="10">
    <source>
        <dbReference type="Pfam" id="PF01757"/>
    </source>
</evidence>
<evidence type="ECO:0000256" key="5">
    <source>
        <dbReference type="ARBA" id="ARBA00022989"/>
    </source>
</evidence>
<dbReference type="Gene3D" id="3.40.50.1110">
    <property type="entry name" value="SGNH hydrolase"/>
    <property type="match status" value="1"/>
</dbReference>
<keyword evidence="6 9" id="KW-0472">Membrane</keyword>
<organism evidence="11 12">
    <name type="scientific">Streptomyces yunnanensis</name>
    <dbReference type="NCBI Taxonomy" id="156453"/>
    <lineage>
        <taxon>Bacteria</taxon>
        <taxon>Bacillati</taxon>
        <taxon>Actinomycetota</taxon>
        <taxon>Actinomycetes</taxon>
        <taxon>Kitasatosporales</taxon>
        <taxon>Streptomycetaceae</taxon>
        <taxon>Streptomyces</taxon>
    </lineage>
</organism>
<keyword evidence="7" id="KW-0012">Acyltransferase</keyword>
<dbReference type="InterPro" id="IPR036514">
    <property type="entry name" value="SGNH_hydro_sf"/>
</dbReference>
<evidence type="ECO:0000256" key="2">
    <source>
        <dbReference type="ARBA" id="ARBA00022475"/>
    </source>
</evidence>
<evidence type="ECO:0000256" key="6">
    <source>
        <dbReference type="ARBA" id="ARBA00023136"/>
    </source>
</evidence>
<feature type="region of interest" description="Disordered" evidence="8">
    <location>
        <begin position="1"/>
        <end position="32"/>
    </location>
</feature>
<evidence type="ECO:0000256" key="9">
    <source>
        <dbReference type="SAM" id="Phobius"/>
    </source>
</evidence>
<comment type="subcellular location">
    <subcellularLocation>
        <location evidence="1">Cell membrane</location>
        <topology evidence="1">Multi-pass membrane protein</topology>
    </subcellularLocation>
</comment>
<evidence type="ECO:0000256" key="3">
    <source>
        <dbReference type="ARBA" id="ARBA00022679"/>
    </source>
</evidence>
<feature type="compositionally biased region" description="Polar residues" evidence="8">
    <location>
        <begin position="1"/>
        <end position="14"/>
    </location>
</feature>
<reference evidence="11 12" key="1">
    <citation type="submission" date="2022-03" db="EMBL/GenBank/DDBJ databases">
        <title>Streptomyces yunnanensis P86,complete genome.</title>
        <authorList>
            <person name="Chen S."/>
            <person name="Zhang Q."/>
        </authorList>
    </citation>
    <scope>NUCLEOTIDE SEQUENCE [LARGE SCALE GENOMIC DNA]</scope>
    <source>
        <strain evidence="11 12">P86</strain>
    </source>
</reference>
<feature type="transmembrane region" description="Helical" evidence="9">
    <location>
        <begin position="196"/>
        <end position="214"/>
    </location>
</feature>
<sequence length="618" mass="64870">MSRTMATHHSTPVDQTARLIPPRPDAPPPRRPYAPGLDGLRALAVTAVVLYHVNPAWLPGGFLGVDVFFVLSGYLITDLLLAEHRRGGRIDLRGFWARRARRLLPALALVLLTTTCAATVLRPDRLTTAAGDLLSAATFTNNWWQTATDASYFAHFGPPPLFQHLWTLSLEEQFYLLWPLALLALLRVVRRNGARAALAGAGALASVAAMTLLYEPGTDASRVYFGTDSHLFPLLIGSALALLRPAAGLLPGQLPCSVRTADIAGLAGLSALTILSWTASQDADALYPGGFVLAACAAALAVLAAVQPTGLLARALAAPWLRWLGKRSYGIYLWHLPALALATPDERTPGDVPLNALAAATASIALAALTHRFVEEPIRRQGFRTTARRMHRALTTGTATRHAGAVLWARTAAGIAVTAVLVAGCGVVTAPMDGNSAADQIQAGQRALENSPQTAAHTEKINAIGDSVMVAATPALKQKFPGIDIDAKVGRQLSLAAKEINTHKQQGPLGDAVVIGLGTNGVGGAEDLQSAVDAIGPDKPIVLITVHAPRQGWQDKLNKAVKAVAARNSSHVAVADWDKAIAGHTDLLANDGIHPGPGGGKIYADTVAHALATLDGSR</sequence>
<evidence type="ECO:0000256" key="1">
    <source>
        <dbReference type="ARBA" id="ARBA00004651"/>
    </source>
</evidence>
<feature type="domain" description="Acyltransferase 3" evidence="10">
    <location>
        <begin position="36"/>
        <end position="370"/>
    </location>
</feature>
<feature type="transmembrane region" description="Helical" evidence="9">
    <location>
        <begin position="285"/>
        <end position="306"/>
    </location>
</feature>
<evidence type="ECO:0000256" key="8">
    <source>
        <dbReference type="SAM" id="MobiDB-lite"/>
    </source>
</evidence>
<dbReference type="InterPro" id="IPR002656">
    <property type="entry name" value="Acyl_transf_3_dom"/>
</dbReference>
<evidence type="ECO:0000313" key="12">
    <source>
        <dbReference type="Proteomes" id="UP001218629"/>
    </source>
</evidence>
<dbReference type="SUPFAM" id="SSF52266">
    <property type="entry name" value="SGNH hydrolase"/>
    <property type="match status" value="1"/>
</dbReference>
<keyword evidence="2" id="KW-1003">Cell membrane</keyword>
<dbReference type="InterPro" id="IPR050879">
    <property type="entry name" value="Acyltransferase_3"/>
</dbReference>
<dbReference type="Proteomes" id="UP001218629">
    <property type="component" value="Chromosome"/>
</dbReference>
<dbReference type="PANTHER" id="PTHR23028">
    <property type="entry name" value="ACETYLTRANSFERASE"/>
    <property type="match status" value="1"/>
</dbReference>
<feature type="transmembrane region" description="Helical" evidence="9">
    <location>
        <begin position="63"/>
        <end position="82"/>
    </location>
</feature>
<proteinExistence type="predicted"/>
<dbReference type="CDD" id="cd01840">
    <property type="entry name" value="SGNH_hydrolase_yrhL_like"/>
    <property type="match status" value="1"/>
</dbReference>
<accession>A0ABY8A7M1</accession>
<dbReference type="RefSeq" id="WP_275307092.1">
    <property type="nucleotide sequence ID" value="NZ_CP095749.1"/>
</dbReference>
<name>A0ABY8A7M1_9ACTN</name>
<feature type="transmembrane region" description="Helical" evidence="9">
    <location>
        <begin position="103"/>
        <end position="121"/>
    </location>
</feature>
<dbReference type="PANTHER" id="PTHR23028:SF53">
    <property type="entry name" value="ACYL_TRANSF_3 DOMAIN-CONTAINING PROTEIN"/>
    <property type="match status" value="1"/>
</dbReference>